<organism evidence="1 2">
    <name type="scientific">Mucilaginibacter gynuensis</name>
    <dbReference type="NCBI Taxonomy" id="1302236"/>
    <lineage>
        <taxon>Bacteria</taxon>
        <taxon>Pseudomonadati</taxon>
        <taxon>Bacteroidota</taxon>
        <taxon>Sphingobacteriia</taxon>
        <taxon>Sphingobacteriales</taxon>
        <taxon>Sphingobacteriaceae</taxon>
        <taxon>Mucilaginibacter</taxon>
    </lineage>
</organism>
<proteinExistence type="predicted"/>
<evidence type="ECO:0008006" key="3">
    <source>
        <dbReference type="Google" id="ProtNLM"/>
    </source>
</evidence>
<accession>A0ABP8G0Y6</accession>
<dbReference type="EMBL" id="BAABFT010000002">
    <property type="protein sequence ID" value="GAA4315108.1"/>
    <property type="molecule type" value="Genomic_DNA"/>
</dbReference>
<keyword evidence="2" id="KW-1185">Reference proteome</keyword>
<protein>
    <recommendedName>
        <fullName evidence="3">GLPGLI family protein</fullName>
    </recommendedName>
</protein>
<name>A0ABP8G0Y6_9SPHI</name>
<dbReference type="Proteomes" id="UP001500582">
    <property type="component" value="Unassembled WGS sequence"/>
</dbReference>
<reference evidence="2" key="1">
    <citation type="journal article" date="2019" name="Int. J. Syst. Evol. Microbiol.">
        <title>The Global Catalogue of Microorganisms (GCM) 10K type strain sequencing project: providing services to taxonomists for standard genome sequencing and annotation.</title>
        <authorList>
            <consortium name="The Broad Institute Genomics Platform"/>
            <consortium name="The Broad Institute Genome Sequencing Center for Infectious Disease"/>
            <person name="Wu L."/>
            <person name="Ma J."/>
        </authorList>
    </citation>
    <scope>NUCLEOTIDE SEQUENCE [LARGE SCALE GENOMIC DNA]</scope>
    <source>
        <strain evidence="2">JCM 17705</strain>
    </source>
</reference>
<gene>
    <name evidence="1" type="ORF">GCM10023149_11570</name>
</gene>
<dbReference type="RefSeq" id="WP_345210062.1">
    <property type="nucleotide sequence ID" value="NZ_BAABFT010000002.1"/>
</dbReference>
<comment type="caution">
    <text evidence="1">The sequence shown here is derived from an EMBL/GenBank/DDBJ whole genome shotgun (WGS) entry which is preliminary data.</text>
</comment>
<evidence type="ECO:0000313" key="1">
    <source>
        <dbReference type="EMBL" id="GAA4315108.1"/>
    </source>
</evidence>
<evidence type="ECO:0000313" key="2">
    <source>
        <dbReference type="Proteomes" id="UP001500582"/>
    </source>
</evidence>
<sequence length="174" mass="20270">MKRLLLSILALFIFCITKGQNIKVVKNETSYSVYVKGENFDGVIFSEKYAVENLYELKGHKRFTPSIKEILSTEKLLASDLNSFKYCHDFVVANLSKYTRQYLGYINYRGEKMIYINAAWKPDLFHIRANRESPLKKKTWYNQIVLVEDGGHYFWNASLNLSQQKIITFTTNGA</sequence>